<comment type="caution">
    <text evidence="1">The sequence shown here is derived from an EMBL/GenBank/DDBJ whole genome shotgun (WGS) entry which is preliminary data.</text>
</comment>
<accession>A0A1F6D068</accession>
<evidence type="ECO:0000313" key="2">
    <source>
        <dbReference type="Proteomes" id="UP000177659"/>
    </source>
</evidence>
<gene>
    <name evidence="1" type="ORF">A3D62_03270</name>
</gene>
<dbReference type="AlphaFoldDB" id="A0A1F6D068"/>
<dbReference type="EMBL" id="MFLC01000034">
    <property type="protein sequence ID" value="OGG54681.1"/>
    <property type="molecule type" value="Genomic_DNA"/>
</dbReference>
<evidence type="ECO:0000313" key="1">
    <source>
        <dbReference type="EMBL" id="OGG54681.1"/>
    </source>
</evidence>
<sequence length="168" mass="18883">MNKWGKIGIVVTAALLIVVGVWWQFFPSSTGPASQTQARAAAYQIPVNNTSCDMEYRRVRLLPGLRFPFHTGGCEIWFEVVDAPPKGVHIYVGRNEELVTGSGGYWRGMPLYNLPIKDGIMKMMPRVPDIVEIEYRLCPPGATPFFNGCRWKGWFFFGSEKPPVKLAS</sequence>
<dbReference type="Proteomes" id="UP000177659">
    <property type="component" value="Unassembled WGS sequence"/>
</dbReference>
<proteinExistence type="predicted"/>
<protein>
    <submittedName>
        <fullName evidence="1">Uncharacterized protein</fullName>
    </submittedName>
</protein>
<reference evidence="1 2" key="1">
    <citation type="journal article" date="2016" name="Nat. Commun.">
        <title>Thousands of microbial genomes shed light on interconnected biogeochemical processes in an aquifer system.</title>
        <authorList>
            <person name="Anantharaman K."/>
            <person name="Brown C.T."/>
            <person name="Hug L.A."/>
            <person name="Sharon I."/>
            <person name="Castelle C.J."/>
            <person name="Probst A.J."/>
            <person name="Thomas B.C."/>
            <person name="Singh A."/>
            <person name="Wilkins M.J."/>
            <person name="Karaoz U."/>
            <person name="Brodie E.L."/>
            <person name="Williams K.H."/>
            <person name="Hubbard S.S."/>
            <person name="Banfield J.F."/>
        </authorList>
    </citation>
    <scope>NUCLEOTIDE SEQUENCE [LARGE SCALE GENOMIC DNA]</scope>
</reference>
<name>A0A1F6D068_9BACT</name>
<organism evidence="1 2">
    <name type="scientific">Candidatus Kaiserbacteria bacterium RIFCSPHIGHO2_02_FULL_49_11</name>
    <dbReference type="NCBI Taxonomy" id="1798489"/>
    <lineage>
        <taxon>Bacteria</taxon>
        <taxon>Candidatus Kaiseribacteriota</taxon>
    </lineage>
</organism>